<accession>A0A089Q6J8</accession>
<dbReference type="EMBL" id="CP003811">
    <property type="protein sequence ID" value="AIQ90209.1"/>
    <property type="molecule type" value="Genomic_DNA"/>
</dbReference>
<feature type="region of interest" description="Disordered" evidence="1">
    <location>
        <begin position="1"/>
        <end position="22"/>
    </location>
</feature>
<keyword evidence="2" id="KW-1133">Transmembrane helix</keyword>
<dbReference type="HOGENOM" id="CLU_1213693_0_0_5"/>
<dbReference type="SUPFAM" id="SSF101756">
    <property type="entry name" value="Hypothetical protein YgiW"/>
    <property type="match status" value="1"/>
</dbReference>
<evidence type="ECO:0000256" key="2">
    <source>
        <dbReference type="SAM" id="Phobius"/>
    </source>
</evidence>
<reference evidence="3 4" key="1">
    <citation type="journal article" date="2014" name="PLoS ONE">
        <title>Genome Information of Methylobacterium oryzae, a Plant-Probiotic Methylotroph in the Phyllosphere.</title>
        <authorList>
            <person name="Kwak M.J."/>
            <person name="Jeong H."/>
            <person name="Madhaiyan M."/>
            <person name="Lee Y."/>
            <person name="Sa T.M."/>
            <person name="Oh T.K."/>
            <person name="Kim J.F."/>
        </authorList>
    </citation>
    <scope>NUCLEOTIDE SEQUENCE [LARGE SCALE GENOMIC DNA]</scope>
    <source>
        <strain evidence="3 4">CBMB20</strain>
    </source>
</reference>
<proteinExistence type="predicted"/>
<name>A0A089Q6J8_9HYPH</name>
<keyword evidence="4" id="KW-1185">Reference proteome</keyword>
<dbReference type="RefSeq" id="WP_043356205.1">
    <property type="nucleotide sequence ID" value="NZ_CP003811.1"/>
</dbReference>
<keyword evidence="2" id="KW-0472">Membrane</keyword>
<dbReference type="KEGG" id="mor:MOC_2454"/>
<sequence>MSDDKTIDGTAREIREPEAAAPASKAIPRRTWVVGAVALPLALGAVGLSLAQGTPFQPTPVAPVAIQALAPSGATAIKGEVAEIFGNKFVVQDGTGRALVETGREGEDGGLVAKGETVTVQGRFETGFLHARILTHGDGRTLLLGPAGGPPTGSLDWAKDRLGLGPKLDTAALTASVQAAGYSDVRVTGRGPRHLEVAAKDRDGREQQLHVGFDGQVRKRPAPGLPPL</sequence>
<evidence type="ECO:0000313" key="3">
    <source>
        <dbReference type="EMBL" id="AIQ90209.1"/>
    </source>
</evidence>
<keyword evidence="2" id="KW-0812">Transmembrane</keyword>
<dbReference type="Proteomes" id="UP000029492">
    <property type="component" value="Chromosome"/>
</dbReference>
<evidence type="ECO:0000256" key="1">
    <source>
        <dbReference type="SAM" id="MobiDB-lite"/>
    </source>
</evidence>
<dbReference type="InterPro" id="IPR036700">
    <property type="entry name" value="BOBF_sf"/>
</dbReference>
<dbReference type="AlphaFoldDB" id="A0A089Q6J8"/>
<gene>
    <name evidence="3" type="ORF">MOC_2454</name>
</gene>
<feature type="compositionally biased region" description="Basic and acidic residues" evidence="1">
    <location>
        <begin position="1"/>
        <end position="18"/>
    </location>
</feature>
<dbReference type="eggNOG" id="ENOG5034ATZ">
    <property type="taxonomic scope" value="Bacteria"/>
</dbReference>
<dbReference type="STRING" id="693986.MOC_2454"/>
<evidence type="ECO:0000313" key="4">
    <source>
        <dbReference type="Proteomes" id="UP000029492"/>
    </source>
</evidence>
<protein>
    <submittedName>
        <fullName evidence="3">Protein of unassigned function</fullName>
    </submittedName>
</protein>
<feature type="transmembrane region" description="Helical" evidence="2">
    <location>
        <begin position="32"/>
        <end position="51"/>
    </location>
</feature>
<organism evidence="3 4">
    <name type="scientific">Methylobacterium oryzae CBMB20</name>
    <dbReference type="NCBI Taxonomy" id="693986"/>
    <lineage>
        <taxon>Bacteria</taxon>
        <taxon>Pseudomonadati</taxon>
        <taxon>Pseudomonadota</taxon>
        <taxon>Alphaproteobacteria</taxon>
        <taxon>Hyphomicrobiales</taxon>
        <taxon>Methylobacteriaceae</taxon>
        <taxon>Methylobacterium</taxon>
    </lineage>
</organism>